<name>A0AAR2LG78_PYGNA</name>
<evidence type="ECO:0000313" key="1">
    <source>
        <dbReference type="Ensembl" id="ENSPNAP00000073729.1"/>
    </source>
</evidence>
<proteinExistence type="predicted"/>
<reference evidence="1" key="3">
    <citation type="submission" date="2025-09" db="UniProtKB">
        <authorList>
            <consortium name="Ensembl"/>
        </authorList>
    </citation>
    <scope>IDENTIFICATION</scope>
</reference>
<dbReference type="Ensembl" id="ENSPNAT00000086819.1">
    <property type="protein sequence ID" value="ENSPNAP00000073729.1"/>
    <property type="gene ID" value="ENSPNAG00000036911.1"/>
</dbReference>
<evidence type="ECO:0000313" key="2">
    <source>
        <dbReference type="Proteomes" id="UP001501920"/>
    </source>
</evidence>
<dbReference type="Proteomes" id="UP001501920">
    <property type="component" value="Chromosome 1"/>
</dbReference>
<sequence length="56" mass="6226">MKFSKISWSAEALRVPFTGTKGPVDCGIFGSEEISRLDLLHRSCPVTTPESDPFFH</sequence>
<organism evidence="1 2">
    <name type="scientific">Pygocentrus nattereri</name>
    <name type="common">Red-bellied piranha</name>
    <dbReference type="NCBI Taxonomy" id="42514"/>
    <lineage>
        <taxon>Eukaryota</taxon>
        <taxon>Metazoa</taxon>
        <taxon>Chordata</taxon>
        <taxon>Craniata</taxon>
        <taxon>Vertebrata</taxon>
        <taxon>Euteleostomi</taxon>
        <taxon>Actinopterygii</taxon>
        <taxon>Neopterygii</taxon>
        <taxon>Teleostei</taxon>
        <taxon>Ostariophysi</taxon>
        <taxon>Characiformes</taxon>
        <taxon>Characoidei</taxon>
        <taxon>Pygocentrus</taxon>
    </lineage>
</organism>
<accession>A0AAR2LG78</accession>
<protein>
    <submittedName>
        <fullName evidence="1">Uncharacterized protein</fullName>
    </submittedName>
</protein>
<reference evidence="1" key="2">
    <citation type="submission" date="2025-08" db="UniProtKB">
        <authorList>
            <consortium name="Ensembl"/>
        </authorList>
    </citation>
    <scope>IDENTIFICATION</scope>
</reference>
<reference evidence="1 2" key="1">
    <citation type="submission" date="2020-10" db="EMBL/GenBank/DDBJ databases">
        <title>Pygocentrus nattereri (red-bellied piranha) genome, fPygNat1, primary haplotype.</title>
        <authorList>
            <person name="Myers G."/>
            <person name="Meyer A."/>
            <person name="Karagic N."/>
            <person name="Pippel M."/>
            <person name="Winkler S."/>
            <person name="Tracey A."/>
            <person name="Wood J."/>
            <person name="Formenti G."/>
            <person name="Howe K."/>
            <person name="Fedrigo O."/>
            <person name="Jarvis E.D."/>
        </authorList>
    </citation>
    <scope>NUCLEOTIDE SEQUENCE [LARGE SCALE GENOMIC DNA]</scope>
</reference>
<keyword evidence="2" id="KW-1185">Reference proteome</keyword>
<dbReference type="AlphaFoldDB" id="A0AAR2LG78"/>